<sequence>MSSRYFITTDTLCNPRIVVPERIDLDVRRTPPSSSSFLIRMAIRISRSKIFSLLRRIFHYQNGSRSQLGSNPFNSMTWMMMECIALSVQIIVTAYTLIVSKEERPVWPIRIWVFGYGFGCVISLILLYWRYWALYVRQTDDFDANSDIEQQISPDESRALPPQMERFRTCIELFFAIWFVMGNVWVFDSRIGSFHHAPKLHVLCISLLAWNAVTYSFPFILFVLLCCCVPILSSFLGYNMNKGSVDRGASDEQLSNLSSWNYKENKEIISSAMDNENFECCICLAKYKDKEEIRQLPCSHIFHLKCVDQWLKIISCCPLCKQELERAKNKRLRRFFRLLNLCCLFPFLILQSSHQIQYPFIIHNIYSCI</sequence>
<evidence type="ECO:0000256" key="2">
    <source>
        <dbReference type="SAM" id="Phobius"/>
    </source>
</evidence>
<dbReference type="InterPro" id="IPR001841">
    <property type="entry name" value="Znf_RING"/>
</dbReference>
<dbReference type="OrthoDB" id="8062037at2759"/>
<dbReference type="InterPro" id="IPR013083">
    <property type="entry name" value="Znf_RING/FYVE/PHD"/>
</dbReference>
<dbReference type="Gene3D" id="3.30.40.10">
    <property type="entry name" value="Zinc/RING finger domain, C3HC4 (zinc finger)"/>
    <property type="match status" value="1"/>
</dbReference>
<proteinExistence type="predicted"/>
<feature type="transmembrane region" description="Helical" evidence="2">
    <location>
        <begin position="219"/>
        <end position="238"/>
    </location>
</feature>
<keyword evidence="1" id="KW-0863">Zinc-finger</keyword>
<dbReference type="PANTHER" id="PTHR46225">
    <property type="entry name" value="C3H4 TYPE ZINC FINGER PROTEIN"/>
    <property type="match status" value="1"/>
</dbReference>
<keyword evidence="1" id="KW-0862">Zinc</keyword>
<feature type="transmembrane region" description="Helical" evidence="2">
    <location>
        <begin position="78"/>
        <end position="99"/>
    </location>
</feature>
<evidence type="ECO:0000313" key="5">
    <source>
        <dbReference type="Proteomes" id="UP001152561"/>
    </source>
</evidence>
<dbReference type="SUPFAM" id="SSF57850">
    <property type="entry name" value="RING/U-box"/>
    <property type="match status" value="1"/>
</dbReference>
<dbReference type="Proteomes" id="UP001152561">
    <property type="component" value="Unassembled WGS sequence"/>
</dbReference>
<dbReference type="AlphaFoldDB" id="A0A9Q1QX24"/>
<dbReference type="PROSITE" id="PS50089">
    <property type="entry name" value="ZF_RING_2"/>
    <property type="match status" value="1"/>
</dbReference>
<keyword evidence="1" id="KW-0479">Metal-binding</keyword>
<keyword evidence="5" id="KW-1185">Reference proteome</keyword>
<evidence type="ECO:0000256" key="1">
    <source>
        <dbReference type="PROSITE-ProRule" id="PRU00175"/>
    </source>
</evidence>
<dbReference type="SMART" id="SM00184">
    <property type="entry name" value="RING"/>
    <property type="match status" value="1"/>
</dbReference>
<comment type="caution">
    <text evidence="4">The sequence shown here is derived from an EMBL/GenBank/DDBJ whole genome shotgun (WGS) entry which is preliminary data.</text>
</comment>
<feature type="transmembrane region" description="Helical" evidence="2">
    <location>
        <begin position="335"/>
        <end position="353"/>
    </location>
</feature>
<protein>
    <recommendedName>
        <fullName evidence="3">RING-type domain-containing protein</fullName>
    </recommendedName>
</protein>
<feature type="domain" description="RING-type" evidence="3">
    <location>
        <begin position="280"/>
        <end position="321"/>
    </location>
</feature>
<dbReference type="PANTHER" id="PTHR46225:SF1">
    <property type="entry name" value="RING_U-BOX SUPERFAMILY PROTEIN"/>
    <property type="match status" value="1"/>
</dbReference>
<feature type="transmembrane region" description="Helical" evidence="2">
    <location>
        <begin position="111"/>
        <end position="131"/>
    </location>
</feature>
<dbReference type="GO" id="GO:0008270">
    <property type="term" value="F:zinc ion binding"/>
    <property type="evidence" value="ECO:0007669"/>
    <property type="project" value="UniProtKB-KW"/>
</dbReference>
<gene>
    <name evidence="4" type="ORF">K7X08_012414</name>
</gene>
<evidence type="ECO:0000259" key="3">
    <source>
        <dbReference type="PROSITE" id="PS50089"/>
    </source>
</evidence>
<keyword evidence="2" id="KW-0812">Transmembrane</keyword>
<reference evidence="5" key="1">
    <citation type="journal article" date="2023" name="Proc. Natl. Acad. Sci. U.S.A.">
        <title>Genomic and structural basis for evolution of tropane alkaloid biosynthesis.</title>
        <authorList>
            <person name="Wanga Y.-J."/>
            <person name="Taina T."/>
            <person name="Yua J.-Y."/>
            <person name="Lia J."/>
            <person name="Xua B."/>
            <person name="Chenc J."/>
            <person name="D'Auriad J.C."/>
            <person name="Huanga J.-P."/>
            <person name="Huanga S.-X."/>
        </authorList>
    </citation>
    <scope>NUCLEOTIDE SEQUENCE [LARGE SCALE GENOMIC DNA]</scope>
    <source>
        <strain evidence="5">cv. KIB-2019</strain>
    </source>
</reference>
<organism evidence="4 5">
    <name type="scientific">Anisodus acutangulus</name>
    <dbReference type="NCBI Taxonomy" id="402998"/>
    <lineage>
        <taxon>Eukaryota</taxon>
        <taxon>Viridiplantae</taxon>
        <taxon>Streptophyta</taxon>
        <taxon>Embryophyta</taxon>
        <taxon>Tracheophyta</taxon>
        <taxon>Spermatophyta</taxon>
        <taxon>Magnoliopsida</taxon>
        <taxon>eudicotyledons</taxon>
        <taxon>Gunneridae</taxon>
        <taxon>Pentapetalae</taxon>
        <taxon>asterids</taxon>
        <taxon>lamiids</taxon>
        <taxon>Solanales</taxon>
        <taxon>Solanaceae</taxon>
        <taxon>Solanoideae</taxon>
        <taxon>Hyoscyameae</taxon>
        <taxon>Anisodus</taxon>
    </lineage>
</organism>
<keyword evidence="2" id="KW-1133">Transmembrane helix</keyword>
<keyword evidence="2" id="KW-0472">Membrane</keyword>
<dbReference type="EMBL" id="JAJAGQ010000020">
    <property type="protein sequence ID" value="KAJ8532491.1"/>
    <property type="molecule type" value="Genomic_DNA"/>
</dbReference>
<dbReference type="Pfam" id="PF13639">
    <property type="entry name" value="zf-RING_2"/>
    <property type="match status" value="1"/>
</dbReference>
<evidence type="ECO:0000313" key="4">
    <source>
        <dbReference type="EMBL" id="KAJ8532491.1"/>
    </source>
</evidence>
<name>A0A9Q1QX24_9SOLA</name>
<accession>A0A9Q1QX24</accession>